<organism evidence="2 3">
    <name type="scientific">Triticum urartu</name>
    <name type="common">Red wild einkorn</name>
    <name type="synonym">Crithodium urartu</name>
    <dbReference type="NCBI Taxonomy" id="4572"/>
    <lineage>
        <taxon>Eukaryota</taxon>
        <taxon>Viridiplantae</taxon>
        <taxon>Streptophyta</taxon>
        <taxon>Embryophyta</taxon>
        <taxon>Tracheophyta</taxon>
        <taxon>Spermatophyta</taxon>
        <taxon>Magnoliopsida</taxon>
        <taxon>Liliopsida</taxon>
        <taxon>Poales</taxon>
        <taxon>Poaceae</taxon>
        <taxon>BOP clade</taxon>
        <taxon>Pooideae</taxon>
        <taxon>Triticodae</taxon>
        <taxon>Triticeae</taxon>
        <taxon>Triticinae</taxon>
        <taxon>Triticum</taxon>
    </lineage>
</organism>
<evidence type="ECO:0000313" key="2">
    <source>
        <dbReference type="EnsemblPlants" id="TuG1812G0700005480.01.T03.cds432531"/>
    </source>
</evidence>
<feature type="region of interest" description="Disordered" evidence="1">
    <location>
        <begin position="1"/>
        <end position="25"/>
    </location>
</feature>
<dbReference type="AlphaFoldDB" id="A0A8R7VBM9"/>
<sequence>MGSRDNRLRPAPTSPSVDPTNKKRINRRSTAHVHVHMHFFLPDFFFLFLPVPCC</sequence>
<dbReference type="Gramene" id="TuG1812G0700005480.01.T03">
    <property type="protein sequence ID" value="TuG1812G0700005480.01.T03.cds432531"/>
    <property type="gene ID" value="TuG1812G0700005480.01"/>
</dbReference>
<reference evidence="2" key="2">
    <citation type="submission" date="2018-03" db="EMBL/GenBank/DDBJ databases">
        <title>The Triticum urartu genome reveals the dynamic nature of wheat genome evolution.</title>
        <authorList>
            <person name="Ling H."/>
            <person name="Ma B."/>
            <person name="Shi X."/>
            <person name="Liu H."/>
            <person name="Dong L."/>
            <person name="Sun H."/>
            <person name="Cao Y."/>
            <person name="Gao Q."/>
            <person name="Zheng S."/>
            <person name="Li Y."/>
            <person name="Yu Y."/>
            <person name="Du H."/>
            <person name="Qi M."/>
            <person name="Li Y."/>
            <person name="Yu H."/>
            <person name="Cui Y."/>
            <person name="Wang N."/>
            <person name="Chen C."/>
            <person name="Wu H."/>
            <person name="Zhao Y."/>
            <person name="Zhang J."/>
            <person name="Li Y."/>
            <person name="Zhou W."/>
            <person name="Zhang B."/>
            <person name="Hu W."/>
            <person name="Eijk M."/>
            <person name="Tang J."/>
            <person name="Witsenboer H."/>
            <person name="Zhao S."/>
            <person name="Li Z."/>
            <person name="Zhang A."/>
            <person name="Wang D."/>
            <person name="Liang C."/>
        </authorList>
    </citation>
    <scope>NUCLEOTIDE SEQUENCE [LARGE SCALE GENOMIC DNA]</scope>
    <source>
        <strain evidence="2">cv. G1812</strain>
    </source>
</reference>
<accession>A0A8R7VBM9</accession>
<keyword evidence="3" id="KW-1185">Reference proteome</keyword>
<dbReference type="Proteomes" id="UP000015106">
    <property type="component" value="Chromosome 7"/>
</dbReference>
<reference evidence="2" key="3">
    <citation type="submission" date="2022-06" db="UniProtKB">
        <authorList>
            <consortium name="EnsemblPlants"/>
        </authorList>
    </citation>
    <scope>IDENTIFICATION</scope>
</reference>
<dbReference type="EnsemblPlants" id="TuG1812G0700005480.01.T03">
    <property type="protein sequence ID" value="TuG1812G0700005480.01.T03.cds432531"/>
    <property type="gene ID" value="TuG1812G0700005480.01"/>
</dbReference>
<evidence type="ECO:0000256" key="1">
    <source>
        <dbReference type="SAM" id="MobiDB-lite"/>
    </source>
</evidence>
<protein>
    <submittedName>
        <fullName evidence="2">Uncharacterized protein</fullName>
    </submittedName>
</protein>
<proteinExistence type="predicted"/>
<name>A0A8R7VBM9_TRIUA</name>
<evidence type="ECO:0000313" key="3">
    <source>
        <dbReference type="Proteomes" id="UP000015106"/>
    </source>
</evidence>
<reference evidence="3" key="1">
    <citation type="journal article" date="2013" name="Nature">
        <title>Draft genome of the wheat A-genome progenitor Triticum urartu.</title>
        <authorList>
            <person name="Ling H.Q."/>
            <person name="Zhao S."/>
            <person name="Liu D."/>
            <person name="Wang J."/>
            <person name="Sun H."/>
            <person name="Zhang C."/>
            <person name="Fan H."/>
            <person name="Li D."/>
            <person name="Dong L."/>
            <person name="Tao Y."/>
            <person name="Gao C."/>
            <person name="Wu H."/>
            <person name="Li Y."/>
            <person name="Cui Y."/>
            <person name="Guo X."/>
            <person name="Zheng S."/>
            <person name="Wang B."/>
            <person name="Yu K."/>
            <person name="Liang Q."/>
            <person name="Yang W."/>
            <person name="Lou X."/>
            <person name="Chen J."/>
            <person name="Feng M."/>
            <person name="Jian J."/>
            <person name="Zhang X."/>
            <person name="Luo G."/>
            <person name="Jiang Y."/>
            <person name="Liu J."/>
            <person name="Wang Z."/>
            <person name="Sha Y."/>
            <person name="Zhang B."/>
            <person name="Wu H."/>
            <person name="Tang D."/>
            <person name="Shen Q."/>
            <person name="Xue P."/>
            <person name="Zou S."/>
            <person name="Wang X."/>
            <person name="Liu X."/>
            <person name="Wang F."/>
            <person name="Yang Y."/>
            <person name="An X."/>
            <person name="Dong Z."/>
            <person name="Zhang K."/>
            <person name="Zhang X."/>
            <person name="Luo M.C."/>
            <person name="Dvorak J."/>
            <person name="Tong Y."/>
            <person name="Wang J."/>
            <person name="Yang H."/>
            <person name="Li Z."/>
            <person name="Wang D."/>
            <person name="Zhang A."/>
            <person name="Wang J."/>
        </authorList>
    </citation>
    <scope>NUCLEOTIDE SEQUENCE</scope>
    <source>
        <strain evidence="3">cv. G1812</strain>
    </source>
</reference>